<evidence type="ECO:0000313" key="1">
    <source>
        <dbReference type="EMBL" id="KPV55007.1"/>
    </source>
</evidence>
<dbReference type="AlphaFoldDB" id="A0A0P9HJ28"/>
<proteinExistence type="predicted"/>
<organism evidence="1 2">
    <name type="scientific">Kouleothrix aurantiaca</name>
    <dbReference type="NCBI Taxonomy" id="186479"/>
    <lineage>
        <taxon>Bacteria</taxon>
        <taxon>Bacillati</taxon>
        <taxon>Chloroflexota</taxon>
        <taxon>Chloroflexia</taxon>
        <taxon>Chloroflexales</taxon>
        <taxon>Roseiflexineae</taxon>
        <taxon>Roseiflexaceae</taxon>
        <taxon>Kouleothrix</taxon>
    </lineage>
</organism>
<sequence>MQGTQCHQGAINLLHRRVYVLLSSSHQLLQIVQRQPCYGVPCYSSHLSEIADGIAPCDCMMMADGGFKRLGHQQQRQRAIRRLDFHCTIGRPGMPDNWQCDEGKSRPICTSLAASAAST</sequence>
<dbReference type="Proteomes" id="UP000050509">
    <property type="component" value="Unassembled WGS sequence"/>
</dbReference>
<dbReference type="EMBL" id="LJCR01000002">
    <property type="protein sequence ID" value="KPV55007.1"/>
    <property type="molecule type" value="Genomic_DNA"/>
</dbReference>
<gene>
    <name evidence="1" type="ORF">SE17_00255</name>
</gene>
<protein>
    <submittedName>
        <fullName evidence="1">Uncharacterized protein</fullName>
    </submittedName>
</protein>
<accession>A0A0P9HJ28</accession>
<reference evidence="1 2" key="1">
    <citation type="submission" date="2015-09" db="EMBL/GenBank/DDBJ databases">
        <title>Draft genome sequence of Kouleothrix aurantiaca JCM 19913.</title>
        <authorList>
            <person name="Hemp J."/>
        </authorList>
    </citation>
    <scope>NUCLEOTIDE SEQUENCE [LARGE SCALE GENOMIC DNA]</scope>
    <source>
        <strain evidence="1 2">COM-B</strain>
    </source>
</reference>
<evidence type="ECO:0000313" key="2">
    <source>
        <dbReference type="Proteomes" id="UP000050509"/>
    </source>
</evidence>
<keyword evidence="2" id="KW-1185">Reference proteome</keyword>
<name>A0A0P9HJ28_9CHLR</name>
<comment type="caution">
    <text evidence="1">The sequence shown here is derived from an EMBL/GenBank/DDBJ whole genome shotgun (WGS) entry which is preliminary data.</text>
</comment>